<organism evidence="5 6">
    <name type="scientific">Eragrostis curvula</name>
    <name type="common">weeping love grass</name>
    <dbReference type="NCBI Taxonomy" id="38414"/>
    <lineage>
        <taxon>Eukaryota</taxon>
        <taxon>Viridiplantae</taxon>
        <taxon>Streptophyta</taxon>
        <taxon>Embryophyta</taxon>
        <taxon>Tracheophyta</taxon>
        <taxon>Spermatophyta</taxon>
        <taxon>Magnoliopsida</taxon>
        <taxon>Liliopsida</taxon>
        <taxon>Poales</taxon>
        <taxon>Poaceae</taxon>
        <taxon>PACMAD clade</taxon>
        <taxon>Chloridoideae</taxon>
        <taxon>Eragrostideae</taxon>
        <taxon>Eragrostidinae</taxon>
        <taxon>Eragrostis</taxon>
    </lineage>
</organism>
<keyword evidence="2" id="KW-0694">RNA-binding</keyword>
<feature type="domain" description="K Homology" evidence="4">
    <location>
        <begin position="509"/>
        <end position="579"/>
    </location>
</feature>
<dbReference type="Gene3D" id="3.30.1370.10">
    <property type="entry name" value="K Homology domain, type 1"/>
    <property type="match status" value="2"/>
</dbReference>
<evidence type="ECO:0000313" key="6">
    <source>
        <dbReference type="Proteomes" id="UP000324897"/>
    </source>
</evidence>
<keyword evidence="6" id="KW-1185">Reference proteome</keyword>
<dbReference type="PROSITE" id="PS50084">
    <property type="entry name" value="KH_TYPE_1"/>
    <property type="match status" value="2"/>
</dbReference>
<dbReference type="InterPro" id="IPR004087">
    <property type="entry name" value="KH_dom"/>
</dbReference>
<reference evidence="5 6" key="1">
    <citation type="journal article" date="2019" name="Sci. Rep.">
        <title>A high-quality genome of Eragrostis curvula grass provides insights into Poaceae evolution and supports new strategies to enhance forage quality.</title>
        <authorList>
            <person name="Carballo J."/>
            <person name="Santos B.A.C.M."/>
            <person name="Zappacosta D."/>
            <person name="Garbus I."/>
            <person name="Selva J.P."/>
            <person name="Gallo C.A."/>
            <person name="Diaz A."/>
            <person name="Albertini E."/>
            <person name="Caccamo M."/>
            <person name="Echenique V."/>
        </authorList>
    </citation>
    <scope>NUCLEOTIDE SEQUENCE [LARGE SCALE GENOMIC DNA]</scope>
    <source>
        <strain evidence="6">cv. Victoria</strain>
        <tissue evidence="5">Leaf</tissue>
    </source>
</reference>
<comment type="caution">
    <text evidence="5">The sequence shown here is derived from an EMBL/GenBank/DDBJ whole genome shotgun (WGS) entry which is preliminary data.</text>
</comment>
<protein>
    <recommendedName>
        <fullName evidence="4">K Homology domain-containing protein</fullName>
    </recommendedName>
</protein>
<dbReference type="OrthoDB" id="442947at2759"/>
<keyword evidence="1" id="KW-0677">Repeat</keyword>
<dbReference type="InterPro" id="IPR036612">
    <property type="entry name" value="KH_dom_type_1_sf"/>
</dbReference>
<feature type="region of interest" description="Disordered" evidence="3">
    <location>
        <begin position="31"/>
        <end position="57"/>
    </location>
</feature>
<sequence>LPLKPIPKTAKPHLLFHSPLALGSSATTAAAAAADHMDTGRPHASPHSSSASAGPDPTADGDGYAVFRLLLPQSFTDADTMLLYAAVNPLRRRTAALQVRVEPLDDSSSAADAIRVAVVLGPTTPVRRVEASSSSGEPLALSPVQEALLAVVDAEGALHRADEAGRGGPGSVTCLLLVEAARLEAAAGRGVMGRIALETGAGVRVVPWEMGAPSPRGQQPEEVVEITGDRTTVRKGLVAFSSCLQGDQPAGSSANPVKKDGSMLSWASSEMPEPNTGTFGSEASREHEQSSVPQLDCPQSVSGEVQNKGLQQISFRLLCPIGVVGGLIGKKGLIIKGIEDETGACIDIGPPFSGCSERLITISALEITGELMNVRDALCLVSWKLRNHVFSSNSNNNKNGCVPASDIAESSAPSKVHISSTGQCSTGICHKFDYGQSVSYEMDSVEKSFGDFQLSSSEIQKAENDIVNGINNSDNGGWSDNGINKSNNGVASTGENNLVRWGVEPARITRLTYETVISGNILHLIYGDNGNNLVQLKEITGADISVYNPPTEDNEATIVVSGPPDNAQSAQRLLVDLILQVQS</sequence>
<dbReference type="GO" id="GO:0003723">
    <property type="term" value="F:RNA binding"/>
    <property type="evidence" value="ECO:0007669"/>
    <property type="project" value="UniProtKB-UniRule"/>
</dbReference>
<name>A0A5J9VV72_9POAL</name>
<dbReference type="AlphaFoldDB" id="A0A5J9VV72"/>
<dbReference type="InterPro" id="IPR004088">
    <property type="entry name" value="KH_dom_type_1"/>
</dbReference>
<dbReference type="SUPFAM" id="SSF54791">
    <property type="entry name" value="Eukaryotic type KH-domain (KH-domain type I)"/>
    <property type="match status" value="2"/>
</dbReference>
<proteinExistence type="predicted"/>
<accession>A0A5J9VV72</accession>
<evidence type="ECO:0000256" key="1">
    <source>
        <dbReference type="ARBA" id="ARBA00022737"/>
    </source>
</evidence>
<dbReference type="EMBL" id="RWGY01000007">
    <property type="protein sequence ID" value="TVU39517.1"/>
    <property type="molecule type" value="Genomic_DNA"/>
</dbReference>
<dbReference type="PANTHER" id="PTHR10288">
    <property type="entry name" value="KH DOMAIN CONTAINING RNA BINDING PROTEIN"/>
    <property type="match status" value="1"/>
</dbReference>
<evidence type="ECO:0000256" key="2">
    <source>
        <dbReference type="PROSITE-ProRule" id="PRU00117"/>
    </source>
</evidence>
<evidence type="ECO:0000313" key="5">
    <source>
        <dbReference type="EMBL" id="TVU39517.1"/>
    </source>
</evidence>
<gene>
    <name evidence="5" type="ORF">EJB05_12940</name>
</gene>
<evidence type="ECO:0000259" key="4">
    <source>
        <dbReference type="SMART" id="SM00322"/>
    </source>
</evidence>
<feature type="compositionally biased region" description="Polar residues" evidence="3">
    <location>
        <begin position="246"/>
        <end position="255"/>
    </location>
</feature>
<feature type="domain" description="K Homology" evidence="4">
    <location>
        <begin position="311"/>
        <end position="386"/>
    </location>
</feature>
<evidence type="ECO:0000256" key="3">
    <source>
        <dbReference type="SAM" id="MobiDB-lite"/>
    </source>
</evidence>
<dbReference type="Pfam" id="PF00013">
    <property type="entry name" value="KH_1"/>
    <property type="match status" value="2"/>
</dbReference>
<feature type="non-terminal residue" evidence="5">
    <location>
        <position position="1"/>
    </location>
</feature>
<feature type="compositionally biased region" description="Low complexity" evidence="3">
    <location>
        <begin position="42"/>
        <end position="53"/>
    </location>
</feature>
<dbReference type="SMART" id="SM00322">
    <property type="entry name" value="KH"/>
    <property type="match status" value="2"/>
</dbReference>
<dbReference type="Proteomes" id="UP000324897">
    <property type="component" value="Chromosome 4"/>
</dbReference>
<feature type="region of interest" description="Disordered" evidence="3">
    <location>
        <begin position="246"/>
        <end position="297"/>
    </location>
</feature>